<proteinExistence type="predicted"/>
<dbReference type="eggNOG" id="KOG0123">
    <property type="taxonomic scope" value="Eukaryota"/>
</dbReference>
<dbReference type="Pfam" id="PF00076">
    <property type="entry name" value="RRM_1"/>
    <property type="match status" value="2"/>
</dbReference>
<evidence type="ECO:0000256" key="2">
    <source>
        <dbReference type="PROSITE-ProRule" id="PRU00176"/>
    </source>
</evidence>
<feature type="region of interest" description="Disordered" evidence="3">
    <location>
        <begin position="519"/>
        <end position="553"/>
    </location>
</feature>
<feature type="domain" description="RRM" evidence="4">
    <location>
        <begin position="241"/>
        <end position="319"/>
    </location>
</feature>
<dbReference type="InterPro" id="IPR012677">
    <property type="entry name" value="Nucleotide-bd_a/b_plait_sf"/>
</dbReference>
<evidence type="ECO:0000313" key="5">
    <source>
        <dbReference type="EMBL" id="KFO23192.1"/>
    </source>
</evidence>
<feature type="domain" description="RRM" evidence="4">
    <location>
        <begin position="152"/>
        <end position="235"/>
    </location>
</feature>
<dbReference type="Gene3D" id="3.30.70.330">
    <property type="match status" value="3"/>
</dbReference>
<dbReference type="STRING" id="885580.ENSFDAP00000000478"/>
<dbReference type="InterPro" id="IPR035979">
    <property type="entry name" value="RBD_domain_sf"/>
</dbReference>
<dbReference type="SUPFAM" id="SSF54928">
    <property type="entry name" value="RNA-binding domain, RBD"/>
    <property type="match status" value="2"/>
</dbReference>
<evidence type="ECO:0000313" key="6">
    <source>
        <dbReference type="Proteomes" id="UP000028990"/>
    </source>
</evidence>
<feature type="compositionally biased region" description="Low complexity" evidence="3">
    <location>
        <begin position="528"/>
        <end position="541"/>
    </location>
</feature>
<dbReference type="FunFam" id="3.30.70.330:FF:000116">
    <property type="entry name" value="Putative ribonucleoprotein PTB-binding 1"/>
    <property type="match status" value="1"/>
</dbReference>
<dbReference type="AlphaFoldDB" id="A0A091CX03"/>
<organism evidence="5 6">
    <name type="scientific">Fukomys damarensis</name>
    <name type="common">Damaraland mole rat</name>
    <name type="synonym">Cryptomys damarensis</name>
    <dbReference type="NCBI Taxonomy" id="885580"/>
    <lineage>
        <taxon>Eukaryota</taxon>
        <taxon>Metazoa</taxon>
        <taxon>Chordata</taxon>
        <taxon>Craniata</taxon>
        <taxon>Vertebrata</taxon>
        <taxon>Euteleostomi</taxon>
        <taxon>Mammalia</taxon>
        <taxon>Eutheria</taxon>
        <taxon>Euarchontoglires</taxon>
        <taxon>Glires</taxon>
        <taxon>Rodentia</taxon>
        <taxon>Hystricomorpha</taxon>
        <taxon>Bathyergidae</taxon>
        <taxon>Fukomys</taxon>
    </lineage>
</organism>
<keyword evidence="1 2" id="KW-0694">RNA-binding</keyword>
<dbReference type="SMART" id="SM00360">
    <property type="entry name" value="RRM"/>
    <property type="match status" value="2"/>
</dbReference>
<keyword evidence="5" id="KW-0687">Ribonucleoprotein</keyword>
<dbReference type="FunFam" id="3.30.70.330:FF:000100">
    <property type="entry name" value="Putative ribonucleoprotein PTB-binding 1"/>
    <property type="match status" value="1"/>
</dbReference>
<evidence type="ECO:0000259" key="4">
    <source>
        <dbReference type="PROSITE" id="PS50102"/>
    </source>
</evidence>
<dbReference type="GO" id="GO:1990904">
    <property type="term" value="C:ribonucleoprotein complex"/>
    <property type="evidence" value="ECO:0007669"/>
    <property type="project" value="UniProtKB-KW"/>
</dbReference>
<dbReference type="PROSITE" id="PS50102">
    <property type="entry name" value="RRM"/>
    <property type="match status" value="2"/>
</dbReference>
<dbReference type="EMBL" id="KN123809">
    <property type="protein sequence ID" value="KFO23192.1"/>
    <property type="molecule type" value="Genomic_DNA"/>
</dbReference>
<dbReference type="InterPro" id="IPR000504">
    <property type="entry name" value="RRM_dom"/>
</dbReference>
<sequence>MVTTPFPCAGPIYCPVVQAVLSWHRSLPGGTGGEGPGGVRALALALEVGPPRELLRHCGRQARVPSLRTAQTEWALMHWAPQRDRVRTPDEVGLPAGGAMGLGSGRSTPLQRGTLAFVTLLNGEQARSAIRTLHQSSFRGEDLVVQLQPTDALLCVTNLPLSFTLEDFEELVRAYGNVERCFLVYSEVTGLSKGYGFVEYMKKDSAARARLELLGKRLGPWALFAQWMDVNLLASERVHSKCLCVDRLPAHFSDAQELLQCLSRVHTPVFCQLAQDEGCSPGGFAVVEYSSPEQAEEARQAATGLSIGGRAVQVSFCAPGAPGRSTLAALIAAQRVMQSGQKGLLPEPSPVQIMKGLSNPATLQALLQPPLCARAAKPAVLGASPSLPQLISTPVPPTFLHLSKAHQRMSALLLQKPGLLGDPPALVLQTPLGMGPALPLKKELGPPGEAPGTLNLVPTLATLPATVGLLPFFPGQRSVGPAGPGSRREQHSAAVGVAEGSFPGPQLYPQSFASLAAGGLLSEPPRQPQNQPAGPGSGAASKGRNSLLGDPPREIRLSKNPYLNLASVLPGGCLASGVSQSTLRKAGLASTLLDALAQGTARQALEKCVALSAPSGACTQVPPLRTEKRGAAYLLAAPAGGVGGGVDQHAQGMGKHYVETYLKKKRVY</sequence>
<dbReference type="PANTHER" id="PTHR23189">
    <property type="entry name" value="RNA RECOGNITION MOTIF-CONTAINING"/>
    <property type="match status" value="1"/>
</dbReference>
<dbReference type="Proteomes" id="UP000028990">
    <property type="component" value="Unassembled WGS sequence"/>
</dbReference>
<dbReference type="GO" id="GO:0003723">
    <property type="term" value="F:RNA binding"/>
    <property type="evidence" value="ECO:0007669"/>
    <property type="project" value="UniProtKB-UniRule"/>
</dbReference>
<accession>A0A091CX03</accession>
<name>A0A091CX03_FUKDA</name>
<keyword evidence="6" id="KW-1185">Reference proteome</keyword>
<protein>
    <submittedName>
        <fullName evidence="5">Ribonucleoprotein PTB-binding 2</fullName>
    </submittedName>
</protein>
<gene>
    <name evidence="5" type="ORF">H920_15357</name>
</gene>
<evidence type="ECO:0000256" key="3">
    <source>
        <dbReference type="SAM" id="MobiDB-lite"/>
    </source>
</evidence>
<evidence type="ECO:0000256" key="1">
    <source>
        <dbReference type="ARBA" id="ARBA00022884"/>
    </source>
</evidence>
<reference evidence="5 6" key="1">
    <citation type="submission" date="2013-11" db="EMBL/GenBank/DDBJ databases">
        <title>The Damaraland mole rat (Fukomys damarensis) genome and evolution of African mole rats.</title>
        <authorList>
            <person name="Gladyshev V.N."/>
            <person name="Fang X."/>
        </authorList>
    </citation>
    <scope>NUCLEOTIDE SEQUENCE [LARGE SCALE GENOMIC DNA]</scope>
    <source>
        <tissue evidence="5">Liver</tissue>
    </source>
</reference>